<gene>
    <name evidence="3" type="ORF">HGK34_20695</name>
</gene>
<protein>
    <submittedName>
        <fullName evidence="3">Uncharacterized protein</fullName>
    </submittedName>
</protein>
<evidence type="ECO:0000313" key="3">
    <source>
        <dbReference type="EMBL" id="MBL0888666.1"/>
    </source>
</evidence>
<reference evidence="3 4" key="1">
    <citation type="journal article" date="2021" name="Arch. Microbiol.">
        <title>Myceligenerans indicum sp. nov., an actinobacterium isolated from mangrove sediment of Sundarbans, India.</title>
        <authorList>
            <person name="Asha K."/>
            <person name="Bhadury P."/>
        </authorList>
    </citation>
    <scope>NUCLEOTIDE SEQUENCE [LARGE SCALE GENOMIC DNA]</scope>
    <source>
        <strain evidence="3 4">I2</strain>
    </source>
</reference>
<dbReference type="RefSeq" id="WP_201851019.1">
    <property type="nucleotide sequence ID" value="NZ_JABBYC010000071.1"/>
</dbReference>
<keyword evidence="4" id="KW-1185">Reference proteome</keyword>
<evidence type="ECO:0000256" key="2">
    <source>
        <dbReference type="SAM" id="Phobius"/>
    </source>
</evidence>
<dbReference type="EMBL" id="JABBYC010000071">
    <property type="protein sequence ID" value="MBL0888666.1"/>
    <property type="molecule type" value="Genomic_DNA"/>
</dbReference>
<accession>A0ABS1LQV6</accession>
<feature type="region of interest" description="Disordered" evidence="1">
    <location>
        <begin position="1"/>
        <end position="28"/>
    </location>
</feature>
<feature type="transmembrane region" description="Helical" evidence="2">
    <location>
        <begin position="32"/>
        <end position="50"/>
    </location>
</feature>
<proteinExistence type="predicted"/>
<evidence type="ECO:0000313" key="4">
    <source>
        <dbReference type="Proteomes" id="UP000675409"/>
    </source>
</evidence>
<dbReference type="Proteomes" id="UP000675409">
    <property type="component" value="Unassembled WGS sequence"/>
</dbReference>
<evidence type="ECO:0000256" key="1">
    <source>
        <dbReference type="SAM" id="MobiDB-lite"/>
    </source>
</evidence>
<name>A0ABS1LQV6_9MICO</name>
<keyword evidence="2" id="KW-0472">Membrane</keyword>
<keyword evidence="2" id="KW-0812">Transmembrane</keyword>
<keyword evidence="2" id="KW-1133">Transmembrane helix</keyword>
<organism evidence="3 4">
    <name type="scientific">Myceligenerans indicum</name>
    <dbReference type="NCBI Taxonomy" id="2593663"/>
    <lineage>
        <taxon>Bacteria</taxon>
        <taxon>Bacillati</taxon>
        <taxon>Actinomycetota</taxon>
        <taxon>Actinomycetes</taxon>
        <taxon>Micrococcales</taxon>
        <taxon>Promicromonosporaceae</taxon>
        <taxon>Myceligenerans</taxon>
    </lineage>
</organism>
<sequence>MVGGGRSRPSSSARSEADWDETEEDPGPSYTWLHYVILVVVAFVLGLLIWKLVLEKDSTYEPDEAAQLITSVLPGVGLS</sequence>
<comment type="caution">
    <text evidence="3">The sequence shown here is derived from an EMBL/GenBank/DDBJ whole genome shotgun (WGS) entry which is preliminary data.</text>
</comment>